<evidence type="ECO:0000256" key="7">
    <source>
        <dbReference type="SAM" id="MobiDB-lite"/>
    </source>
</evidence>
<reference evidence="10 11" key="1">
    <citation type="journal article" date="2024" name="Nat. Commun.">
        <title>Phylogenomics reveals the evolutionary origins of lichenization in chlorophyte algae.</title>
        <authorList>
            <person name="Puginier C."/>
            <person name="Libourel C."/>
            <person name="Otte J."/>
            <person name="Skaloud P."/>
            <person name="Haon M."/>
            <person name="Grisel S."/>
            <person name="Petersen M."/>
            <person name="Berrin J.G."/>
            <person name="Delaux P.M."/>
            <person name="Dal Grande F."/>
            <person name="Keller J."/>
        </authorList>
    </citation>
    <scope>NUCLEOTIDE SEQUENCE [LARGE SCALE GENOMIC DNA]</scope>
    <source>
        <strain evidence="10 11">SAG 2043</strain>
    </source>
</reference>
<dbReference type="InterPro" id="IPR008271">
    <property type="entry name" value="Ser/Thr_kinase_AS"/>
</dbReference>
<dbReference type="InterPro" id="IPR000719">
    <property type="entry name" value="Prot_kinase_dom"/>
</dbReference>
<organism evidence="10 11">
    <name type="scientific">[Myrmecia] bisecta</name>
    <dbReference type="NCBI Taxonomy" id="41462"/>
    <lineage>
        <taxon>Eukaryota</taxon>
        <taxon>Viridiplantae</taxon>
        <taxon>Chlorophyta</taxon>
        <taxon>core chlorophytes</taxon>
        <taxon>Trebouxiophyceae</taxon>
        <taxon>Trebouxiales</taxon>
        <taxon>Trebouxiaceae</taxon>
        <taxon>Myrmecia</taxon>
    </lineage>
</organism>
<evidence type="ECO:0000256" key="4">
    <source>
        <dbReference type="ARBA" id="ARBA00022777"/>
    </source>
</evidence>
<evidence type="ECO:0000256" key="6">
    <source>
        <dbReference type="PROSITE-ProRule" id="PRU10141"/>
    </source>
</evidence>
<dbReference type="Pfam" id="PF07714">
    <property type="entry name" value="PK_Tyr_Ser-Thr"/>
    <property type="match status" value="1"/>
</dbReference>
<feature type="region of interest" description="Disordered" evidence="7">
    <location>
        <begin position="291"/>
        <end position="318"/>
    </location>
</feature>
<evidence type="ECO:0000259" key="9">
    <source>
        <dbReference type="PROSITE" id="PS50011"/>
    </source>
</evidence>
<dbReference type="InterPro" id="IPR051681">
    <property type="entry name" value="Ser/Thr_Kinases-Pseudokinases"/>
</dbReference>
<dbReference type="InterPro" id="IPR001245">
    <property type="entry name" value="Ser-Thr/Tyr_kinase_cat_dom"/>
</dbReference>
<keyword evidence="8" id="KW-1133">Transmembrane helix</keyword>
<dbReference type="PROSITE" id="PS00107">
    <property type="entry name" value="PROTEIN_KINASE_ATP"/>
    <property type="match status" value="1"/>
</dbReference>
<dbReference type="GO" id="GO:0005524">
    <property type="term" value="F:ATP binding"/>
    <property type="evidence" value="ECO:0007669"/>
    <property type="project" value="UniProtKB-UniRule"/>
</dbReference>
<dbReference type="Proteomes" id="UP001489004">
    <property type="component" value="Unassembled WGS sequence"/>
</dbReference>
<keyword evidence="8" id="KW-0812">Transmembrane</keyword>
<sequence>MRNSNVTYRIYGQDMLHLTPQLEDKIKGVYPPIYAIADLAITVWPAPSTSVPVTYVKNLPATFAVDPPSPGANASMPTNASVPSFAAFDSVDIVIVSNWCANTTLPRIGGSIEDTYNQFHEQALARAGIKAKEITMQYEISRESSPIMSRIPIVTAMGSYTVVIQLVGRYVSPFTVQKQTLLMSVLRGLLINTAAVAWIAAAAGSVGIAVAMGLFVWRRRQKGVHSTRVFKKGNAHLIGHHEFGDMENPISDPDIKAVPLGDPTIPPLTEFQKAAARLGVWDFTGTLGDEDQSDGAGAKLQSAASGSGSEEHPASKLTRHRAGTFVHGWDIGTGNIEICRRPDGSEWVLGEGSFGMVYRAVRSGVQDVAVKVLTRADENQLRQFSKEISILKSLSFDRNIVQFYGACLQDSKPMLVLEYMEGGDLSQAMRSERGAEVQWYNKGQLIALDVARGLHFLHSNKVMHSDLKTGNILLTKDYSCAKIGDVGLARIMSSAYFTNAQLGGTFSYAAPELLLNARCSEKVDIYSFGVVLWEVVTGEQACRGRLRAVQVPEECPASVAQLIDDCLQVEAEGRPTAKQLFSRIRDAFADGPDGLMNAAAQQSVSSLATTPSIPQPDHGSALRPQGESSTGSVAYGSSGAACTLAVDPETAAGGPPAVAADPPPAAADSTPAAVGDSLDPTPGHNMQARQPTAATACPTAADGGPVTVAADPTTGDAGANMPVREPVSSAAGPRVRDKEPFAAPAAPCTMDGNNTTAAVHAVIAAFRTGAAPMGSPQAAQDPGHP</sequence>
<dbReference type="PANTHER" id="PTHR44329:SF288">
    <property type="entry name" value="MITOGEN-ACTIVATED PROTEIN KINASE KINASE KINASE 20"/>
    <property type="match status" value="1"/>
</dbReference>
<feature type="binding site" evidence="6">
    <location>
        <position position="371"/>
    </location>
    <ligand>
        <name>ATP</name>
        <dbReference type="ChEBI" id="CHEBI:30616"/>
    </ligand>
</feature>
<dbReference type="PROSITE" id="PS00108">
    <property type="entry name" value="PROTEIN_KINASE_ST"/>
    <property type="match status" value="1"/>
</dbReference>
<keyword evidence="1" id="KW-0723">Serine/threonine-protein kinase</keyword>
<dbReference type="EMBL" id="JALJOR010000001">
    <property type="protein sequence ID" value="KAK9830253.1"/>
    <property type="molecule type" value="Genomic_DNA"/>
</dbReference>
<dbReference type="InterPro" id="IPR011009">
    <property type="entry name" value="Kinase-like_dom_sf"/>
</dbReference>
<proteinExistence type="predicted"/>
<feature type="region of interest" description="Disordered" evidence="7">
    <location>
        <begin position="652"/>
        <end position="735"/>
    </location>
</feature>
<feature type="region of interest" description="Disordered" evidence="7">
    <location>
        <begin position="601"/>
        <end position="634"/>
    </location>
</feature>
<protein>
    <recommendedName>
        <fullName evidence="9">Protein kinase domain-containing protein</fullName>
    </recommendedName>
</protein>
<evidence type="ECO:0000313" key="10">
    <source>
        <dbReference type="EMBL" id="KAK9830253.1"/>
    </source>
</evidence>
<comment type="caution">
    <text evidence="10">The sequence shown here is derived from an EMBL/GenBank/DDBJ whole genome shotgun (WGS) entry which is preliminary data.</text>
</comment>
<dbReference type="AlphaFoldDB" id="A0AAW1R947"/>
<feature type="compositionally biased region" description="Polar residues" evidence="7">
    <location>
        <begin position="601"/>
        <end position="612"/>
    </location>
</feature>
<dbReference type="GO" id="GO:0004674">
    <property type="term" value="F:protein serine/threonine kinase activity"/>
    <property type="evidence" value="ECO:0007669"/>
    <property type="project" value="UniProtKB-KW"/>
</dbReference>
<keyword evidence="2" id="KW-0808">Transferase</keyword>
<evidence type="ECO:0000256" key="5">
    <source>
        <dbReference type="ARBA" id="ARBA00022840"/>
    </source>
</evidence>
<evidence type="ECO:0000313" key="11">
    <source>
        <dbReference type="Proteomes" id="UP001489004"/>
    </source>
</evidence>
<keyword evidence="3 6" id="KW-0547">Nucleotide-binding</keyword>
<dbReference type="InterPro" id="IPR017441">
    <property type="entry name" value="Protein_kinase_ATP_BS"/>
</dbReference>
<evidence type="ECO:0000256" key="3">
    <source>
        <dbReference type="ARBA" id="ARBA00022741"/>
    </source>
</evidence>
<name>A0AAW1R947_9CHLO</name>
<dbReference type="SUPFAM" id="SSF56112">
    <property type="entry name" value="Protein kinase-like (PK-like)"/>
    <property type="match status" value="1"/>
</dbReference>
<keyword evidence="4" id="KW-0418">Kinase</keyword>
<keyword evidence="11" id="KW-1185">Reference proteome</keyword>
<feature type="domain" description="Protein kinase" evidence="9">
    <location>
        <begin position="343"/>
        <end position="589"/>
    </location>
</feature>
<dbReference type="PANTHER" id="PTHR44329">
    <property type="entry name" value="SERINE/THREONINE-PROTEIN KINASE TNNI3K-RELATED"/>
    <property type="match status" value="1"/>
</dbReference>
<accession>A0AAW1R947</accession>
<evidence type="ECO:0000256" key="8">
    <source>
        <dbReference type="SAM" id="Phobius"/>
    </source>
</evidence>
<feature type="transmembrane region" description="Helical" evidence="8">
    <location>
        <begin position="191"/>
        <end position="217"/>
    </location>
</feature>
<evidence type="ECO:0000256" key="2">
    <source>
        <dbReference type="ARBA" id="ARBA00022679"/>
    </source>
</evidence>
<dbReference type="SMART" id="SM00220">
    <property type="entry name" value="S_TKc"/>
    <property type="match status" value="1"/>
</dbReference>
<keyword evidence="8" id="KW-0472">Membrane</keyword>
<feature type="compositionally biased region" description="Low complexity" evidence="7">
    <location>
        <begin position="691"/>
        <end position="701"/>
    </location>
</feature>
<gene>
    <name evidence="10" type="ORF">WJX72_010587</name>
</gene>
<feature type="compositionally biased region" description="Low complexity" evidence="7">
    <location>
        <begin position="652"/>
        <end position="674"/>
    </location>
</feature>
<dbReference type="PROSITE" id="PS50011">
    <property type="entry name" value="PROTEIN_KINASE_DOM"/>
    <property type="match status" value="1"/>
</dbReference>
<keyword evidence="5 6" id="KW-0067">ATP-binding</keyword>
<dbReference type="Gene3D" id="1.10.510.10">
    <property type="entry name" value="Transferase(Phosphotransferase) domain 1"/>
    <property type="match status" value="1"/>
</dbReference>
<evidence type="ECO:0000256" key="1">
    <source>
        <dbReference type="ARBA" id="ARBA00022527"/>
    </source>
</evidence>